<evidence type="ECO:0000313" key="1">
    <source>
        <dbReference type="EMBL" id="SIT80207.1"/>
    </source>
</evidence>
<dbReference type="PROSITE" id="PS51257">
    <property type="entry name" value="PROKAR_LIPOPROTEIN"/>
    <property type="match status" value="1"/>
</dbReference>
<dbReference type="AlphaFoldDB" id="A0A1R3WRQ3"/>
<keyword evidence="2" id="KW-1185">Reference proteome</keyword>
<evidence type="ECO:0000313" key="2">
    <source>
        <dbReference type="Proteomes" id="UP000186997"/>
    </source>
</evidence>
<dbReference type="Proteomes" id="UP000186997">
    <property type="component" value="Unassembled WGS sequence"/>
</dbReference>
<protein>
    <submittedName>
        <fullName evidence="1">Uncharacterized protein</fullName>
    </submittedName>
</protein>
<gene>
    <name evidence="1" type="ORF">SAMN05421665_1069</name>
</gene>
<sequence length="44" mass="4938">MQFTIRGEYACRPKESVTNGGTSVYGCMLCFAERCSRLMRIAPC</sequence>
<dbReference type="STRING" id="287098.SAMN05421665_1069"/>
<name>A0A1R3WRQ3_9RHOB</name>
<organism evidence="1 2">
    <name type="scientific">Yoonia rosea</name>
    <dbReference type="NCBI Taxonomy" id="287098"/>
    <lineage>
        <taxon>Bacteria</taxon>
        <taxon>Pseudomonadati</taxon>
        <taxon>Pseudomonadota</taxon>
        <taxon>Alphaproteobacteria</taxon>
        <taxon>Rhodobacterales</taxon>
        <taxon>Paracoccaceae</taxon>
        <taxon>Yoonia</taxon>
    </lineage>
</organism>
<proteinExistence type="predicted"/>
<dbReference type="EMBL" id="FTPR01000001">
    <property type="protein sequence ID" value="SIT80207.1"/>
    <property type="molecule type" value="Genomic_DNA"/>
</dbReference>
<reference evidence="2" key="1">
    <citation type="submission" date="2017-01" db="EMBL/GenBank/DDBJ databases">
        <authorList>
            <person name="Varghese N."/>
            <person name="Submissions S."/>
        </authorList>
    </citation>
    <scope>NUCLEOTIDE SEQUENCE [LARGE SCALE GENOMIC DNA]</scope>
    <source>
        <strain evidence="2">DSM 29591</strain>
    </source>
</reference>
<accession>A0A1R3WRQ3</accession>